<dbReference type="InterPro" id="IPR023535">
    <property type="entry name" value="TC-AMP_synthase"/>
</dbReference>
<dbReference type="HAMAP" id="MF_01852">
    <property type="entry name" value="TsaC"/>
    <property type="match status" value="1"/>
</dbReference>
<dbReference type="SUPFAM" id="SSF55821">
    <property type="entry name" value="YrdC/RibB"/>
    <property type="match status" value="1"/>
</dbReference>
<comment type="similarity">
    <text evidence="9">Belongs to the SUA5 family. TsaC subfamily.</text>
</comment>
<dbReference type="GO" id="GO:0002949">
    <property type="term" value="P:tRNA threonylcarbamoyladenosine modification"/>
    <property type="evidence" value="ECO:0007669"/>
    <property type="project" value="UniProtKB-UniRule"/>
</dbReference>
<proteinExistence type="inferred from homology"/>
<dbReference type="InterPro" id="IPR050156">
    <property type="entry name" value="TC-AMP_synthase_SUA5"/>
</dbReference>
<evidence type="ECO:0000256" key="2">
    <source>
        <dbReference type="ARBA" id="ARBA00022490"/>
    </source>
</evidence>
<evidence type="ECO:0000256" key="3">
    <source>
        <dbReference type="ARBA" id="ARBA00022679"/>
    </source>
</evidence>
<keyword evidence="5 9" id="KW-0548">Nucleotidyltransferase</keyword>
<evidence type="ECO:0000256" key="1">
    <source>
        <dbReference type="ARBA" id="ARBA00004496"/>
    </source>
</evidence>
<dbReference type="Proteomes" id="UP000318148">
    <property type="component" value="Unassembled WGS sequence"/>
</dbReference>
<keyword evidence="3 9" id="KW-0808">Transferase</keyword>
<evidence type="ECO:0000259" key="10">
    <source>
        <dbReference type="PROSITE" id="PS51163"/>
    </source>
</evidence>
<evidence type="ECO:0000256" key="8">
    <source>
        <dbReference type="ARBA" id="ARBA00048366"/>
    </source>
</evidence>
<dbReference type="AlphaFoldDB" id="A0A520LNR9"/>
<evidence type="ECO:0000256" key="6">
    <source>
        <dbReference type="ARBA" id="ARBA00022741"/>
    </source>
</evidence>
<sequence>MSDAQEDSLLTKAVNILKKNGVISYPTEGVWGLGCDPLSRHAVNRILSLKNRAEAKGLILIGSRHDQFANLIEKLSDEHRVRFMQNLSRPTTWILPTNKEIPCWISGSHESVAVRVTDHPIAQKLCSHFGRPIVSTSCNPQGVQPAINQQQVIDYFGDKLDFIVPGDVGNPGSVSDIIELTSNKVIRLG</sequence>
<dbReference type="PROSITE" id="PS51163">
    <property type="entry name" value="YRDC"/>
    <property type="match status" value="1"/>
</dbReference>
<dbReference type="InterPro" id="IPR006070">
    <property type="entry name" value="Sua5-like_dom"/>
</dbReference>
<protein>
    <recommendedName>
        <fullName evidence="9">Threonylcarbamoyl-AMP synthase</fullName>
        <shortName evidence="9">TC-AMP synthase</shortName>
        <ecNumber evidence="9">2.7.7.87</ecNumber>
    </recommendedName>
    <alternativeName>
        <fullName evidence="9">L-threonylcarbamoyladenylate synthase</fullName>
    </alternativeName>
    <alternativeName>
        <fullName evidence="9">t(6)A37 threonylcarbamoyladenosine biosynthesis protein TsaC</fullName>
    </alternativeName>
    <alternativeName>
        <fullName evidence="9">tRNA threonylcarbamoyladenosine biosynthesis protein TsaC</fullName>
    </alternativeName>
</protein>
<dbReference type="InterPro" id="IPR017945">
    <property type="entry name" value="DHBP_synth_RibB-like_a/b_dom"/>
</dbReference>
<accession>A0A520LNR9</accession>
<evidence type="ECO:0000313" key="11">
    <source>
        <dbReference type="EMBL" id="RZO07602.1"/>
    </source>
</evidence>
<keyword evidence="4 9" id="KW-0819">tRNA processing</keyword>
<comment type="caution">
    <text evidence="11">The sequence shown here is derived from an EMBL/GenBank/DDBJ whole genome shotgun (WGS) entry which is preliminary data.</text>
</comment>
<evidence type="ECO:0000256" key="9">
    <source>
        <dbReference type="HAMAP-Rule" id="MF_01852"/>
    </source>
</evidence>
<dbReference type="GO" id="GO:0005737">
    <property type="term" value="C:cytoplasm"/>
    <property type="evidence" value="ECO:0007669"/>
    <property type="project" value="UniProtKB-SubCell"/>
</dbReference>
<evidence type="ECO:0000256" key="7">
    <source>
        <dbReference type="ARBA" id="ARBA00022840"/>
    </source>
</evidence>
<dbReference type="PANTHER" id="PTHR17490:SF18">
    <property type="entry name" value="THREONYLCARBAMOYL-AMP SYNTHASE"/>
    <property type="match status" value="1"/>
</dbReference>
<dbReference type="GO" id="GO:0006450">
    <property type="term" value="P:regulation of translational fidelity"/>
    <property type="evidence" value="ECO:0007669"/>
    <property type="project" value="TreeGrafter"/>
</dbReference>
<dbReference type="GO" id="GO:0061710">
    <property type="term" value="F:L-threonylcarbamoyladenylate synthase"/>
    <property type="evidence" value="ECO:0007669"/>
    <property type="project" value="UniProtKB-EC"/>
</dbReference>
<name>A0A520LNR9_9GAMM</name>
<reference evidence="11 12" key="1">
    <citation type="submission" date="2019-02" db="EMBL/GenBank/DDBJ databases">
        <title>Prokaryotic population dynamics and viral predation in marine succession experiment using metagenomics: the confinement effect.</title>
        <authorList>
            <person name="Haro-Moreno J.M."/>
            <person name="Rodriguez-Valera F."/>
            <person name="Lopez-Perez M."/>
        </authorList>
    </citation>
    <scope>NUCLEOTIDE SEQUENCE [LARGE SCALE GENOMIC DNA]</scope>
    <source>
        <strain evidence="11">MED-G169</strain>
    </source>
</reference>
<dbReference type="EC" id="2.7.7.87" evidence="9"/>
<organism evidence="11 12">
    <name type="scientific">SAR92 clade bacterium</name>
    <dbReference type="NCBI Taxonomy" id="2315479"/>
    <lineage>
        <taxon>Bacteria</taxon>
        <taxon>Pseudomonadati</taxon>
        <taxon>Pseudomonadota</taxon>
        <taxon>Gammaproteobacteria</taxon>
        <taxon>Cellvibrionales</taxon>
        <taxon>Porticoccaceae</taxon>
        <taxon>SAR92 clade</taxon>
    </lineage>
</organism>
<feature type="domain" description="YrdC-like" evidence="10">
    <location>
        <begin position="7"/>
        <end position="189"/>
    </location>
</feature>
<keyword evidence="2 9" id="KW-0963">Cytoplasm</keyword>
<dbReference type="Pfam" id="PF01300">
    <property type="entry name" value="Sua5_yciO_yrdC"/>
    <property type="match status" value="1"/>
</dbReference>
<dbReference type="GO" id="GO:0005524">
    <property type="term" value="F:ATP binding"/>
    <property type="evidence" value="ECO:0007669"/>
    <property type="project" value="UniProtKB-UniRule"/>
</dbReference>
<evidence type="ECO:0000256" key="4">
    <source>
        <dbReference type="ARBA" id="ARBA00022694"/>
    </source>
</evidence>
<gene>
    <name evidence="9" type="primary">tsaC</name>
    <name evidence="11" type="ORF">EVB02_01470</name>
</gene>
<dbReference type="PANTHER" id="PTHR17490">
    <property type="entry name" value="SUA5"/>
    <property type="match status" value="1"/>
</dbReference>
<keyword evidence="6 9" id="KW-0547">Nucleotide-binding</keyword>
<dbReference type="EMBL" id="SHBO01000011">
    <property type="protein sequence ID" value="RZO07602.1"/>
    <property type="molecule type" value="Genomic_DNA"/>
</dbReference>
<dbReference type="NCBIfam" id="TIGR00057">
    <property type="entry name" value="L-threonylcarbamoyladenylate synthase"/>
    <property type="match status" value="1"/>
</dbReference>
<comment type="function">
    <text evidence="9">Required for the formation of a threonylcarbamoyl group on adenosine at position 37 (t(6)A37) in tRNAs that read codons beginning with adenine. Catalyzes the conversion of L-threonine, HCO(3)(-)/CO(2) and ATP to give threonylcarbamoyl-AMP (TC-AMP) as the acyladenylate intermediate, with the release of diphosphate.</text>
</comment>
<comment type="catalytic activity">
    <reaction evidence="8 9">
        <text>L-threonine + hydrogencarbonate + ATP = L-threonylcarbamoyladenylate + diphosphate + H2O</text>
        <dbReference type="Rhea" id="RHEA:36407"/>
        <dbReference type="ChEBI" id="CHEBI:15377"/>
        <dbReference type="ChEBI" id="CHEBI:17544"/>
        <dbReference type="ChEBI" id="CHEBI:30616"/>
        <dbReference type="ChEBI" id="CHEBI:33019"/>
        <dbReference type="ChEBI" id="CHEBI:57926"/>
        <dbReference type="ChEBI" id="CHEBI:73682"/>
        <dbReference type="EC" id="2.7.7.87"/>
    </reaction>
</comment>
<dbReference type="GO" id="GO:0000049">
    <property type="term" value="F:tRNA binding"/>
    <property type="evidence" value="ECO:0007669"/>
    <property type="project" value="TreeGrafter"/>
</dbReference>
<evidence type="ECO:0000313" key="12">
    <source>
        <dbReference type="Proteomes" id="UP000318148"/>
    </source>
</evidence>
<dbReference type="Gene3D" id="3.90.870.10">
    <property type="entry name" value="DHBP synthase"/>
    <property type="match status" value="1"/>
</dbReference>
<keyword evidence="7 9" id="KW-0067">ATP-binding</keyword>
<dbReference type="GO" id="GO:0003725">
    <property type="term" value="F:double-stranded RNA binding"/>
    <property type="evidence" value="ECO:0007669"/>
    <property type="project" value="InterPro"/>
</dbReference>
<evidence type="ECO:0000256" key="5">
    <source>
        <dbReference type="ARBA" id="ARBA00022695"/>
    </source>
</evidence>
<comment type="subcellular location">
    <subcellularLocation>
        <location evidence="1 9">Cytoplasm</location>
    </subcellularLocation>
</comment>